<dbReference type="SUPFAM" id="SSF47095">
    <property type="entry name" value="HMG-box"/>
    <property type="match status" value="1"/>
</dbReference>
<evidence type="ECO:0000313" key="4">
    <source>
        <dbReference type="Proteomes" id="UP000828390"/>
    </source>
</evidence>
<gene>
    <name evidence="3" type="ORF">DPMN_147051</name>
</gene>
<dbReference type="InterPro" id="IPR036647">
    <property type="entry name" value="GTF2I-like_rpt_sf"/>
</dbReference>
<dbReference type="Gene3D" id="2.40.50.40">
    <property type="match status" value="1"/>
</dbReference>
<dbReference type="Gene3D" id="1.10.10.60">
    <property type="entry name" value="Homeodomain-like"/>
    <property type="match status" value="1"/>
</dbReference>
<dbReference type="SUPFAM" id="SSF46689">
    <property type="entry name" value="Homeodomain-like"/>
    <property type="match status" value="1"/>
</dbReference>
<feature type="compositionally biased region" description="Low complexity" evidence="1">
    <location>
        <begin position="342"/>
        <end position="351"/>
    </location>
</feature>
<feature type="compositionally biased region" description="Low complexity" evidence="1">
    <location>
        <begin position="310"/>
        <end position="319"/>
    </location>
</feature>
<dbReference type="SMART" id="SM00298">
    <property type="entry name" value="CHROMO"/>
    <property type="match status" value="1"/>
</dbReference>
<reference evidence="3" key="1">
    <citation type="journal article" date="2019" name="bioRxiv">
        <title>The Genome of the Zebra Mussel, Dreissena polymorpha: A Resource for Invasive Species Research.</title>
        <authorList>
            <person name="McCartney M.A."/>
            <person name="Auch B."/>
            <person name="Kono T."/>
            <person name="Mallez S."/>
            <person name="Zhang Y."/>
            <person name="Obille A."/>
            <person name="Becker A."/>
            <person name="Abrahante J.E."/>
            <person name="Garbe J."/>
            <person name="Badalamenti J.P."/>
            <person name="Herman A."/>
            <person name="Mangelson H."/>
            <person name="Liachko I."/>
            <person name="Sullivan S."/>
            <person name="Sone E.D."/>
            <person name="Koren S."/>
            <person name="Silverstein K.A.T."/>
            <person name="Beckman K.B."/>
            <person name="Gohl D.M."/>
        </authorList>
    </citation>
    <scope>NUCLEOTIDE SEQUENCE</scope>
    <source>
        <strain evidence="3">Duluth1</strain>
        <tissue evidence="3">Whole animal</tissue>
    </source>
</reference>
<dbReference type="SUPFAM" id="SSF117773">
    <property type="entry name" value="GTF2I-like repeat"/>
    <property type="match status" value="1"/>
</dbReference>
<accession>A0A9D4J2Z1</accession>
<dbReference type="InterPro" id="IPR016197">
    <property type="entry name" value="Chromo-like_dom_sf"/>
</dbReference>
<evidence type="ECO:0000256" key="1">
    <source>
        <dbReference type="SAM" id="MobiDB-lite"/>
    </source>
</evidence>
<evidence type="ECO:0000259" key="2">
    <source>
        <dbReference type="PROSITE" id="PS50013"/>
    </source>
</evidence>
<dbReference type="AlphaFoldDB" id="A0A9D4J2Z1"/>
<comment type="caution">
    <text evidence="3">The sequence shown here is derived from an EMBL/GenBank/DDBJ whole genome shotgun (WGS) entry which is preliminary data.</text>
</comment>
<organism evidence="3 4">
    <name type="scientific">Dreissena polymorpha</name>
    <name type="common">Zebra mussel</name>
    <name type="synonym">Mytilus polymorpha</name>
    <dbReference type="NCBI Taxonomy" id="45954"/>
    <lineage>
        <taxon>Eukaryota</taxon>
        <taxon>Metazoa</taxon>
        <taxon>Spiralia</taxon>
        <taxon>Lophotrochozoa</taxon>
        <taxon>Mollusca</taxon>
        <taxon>Bivalvia</taxon>
        <taxon>Autobranchia</taxon>
        <taxon>Heteroconchia</taxon>
        <taxon>Euheterodonta</taxon>
        <taxon>Imparidentia</taxon>
        <taxon>Neoheterodontei</taxon>
        <taxon>Myida</taxon>
        <taxon>Dreissenoidea</taxon>
        <taxon>Dreissenidae</taxon>
        <taxon>Dreissena</taxon>
    </lineage>
</organism>
<dbReference type="InterPro" id="IPR036910">
    <property type="entry name" value="HMG_box_dom_sf"/>
</dbReference>
<dbReference type="Proteomes" id="UP000828390">
    <property type="component" value="Unassembled WGS sequence"/>
</dbReference>
<reference evidence="3" key="2">
    <citation type="submission" date="2020-11" db="EMBL/GenBank/DDBJ databases">
        <authorList>
            <person name="McCartney M.A."/>
            <person name="Auch B."/>
            <person name="Kono T."/>
            <person name="Mallez S."/>
            <person name="Becker A."/>
            <person name="Gohl D.M."/>
            <person name="Silverstein K.A.T."/>
            <person name="Koren S."/>
            <person name="Bechman K.B."/>
            <person name="Herman A."/>
            <person name="Abrahante J.E."/>
            <person name="Garbe J."/>
        </authorList>
    </citation>
    <scope>NUCLEOTIDE SEQUENCE</scope>
    <source>
        <strain evidence="3">Duluth1</strain>
        <tissue evidence="3">Whole animal</tissue>
    </source>
</reference>
<dbReference type="Gene3D" id="3.90.1460.10">
    <property type="entry name" value="GTF2I-like"/>
    <property type="match status" value="1"/>
</dbReference>
<dbReference type="EMBL" id="JAIWYP010000007">
    <property type="protein sequence ID" value="KAH3793537.1"/>
    <property type="molecule type" value="Genomic_DNA"/>
</dbReference>
<dbReference type="InterPro" id="IPR001356">
    <property type="entry name" value="HD"/>
</dbReference>
<sequence>MAALVKLRTKITENQKEILLKFFDEGMISKGKEKAEYHNKAAQETGLDINVVKEWVGNHAKKLSGRKYTYGSRTAVHSKGVSAYNLYVKETRDSLGPMSTWAESWNMLSPTEKGEYAERAAVIKDQAVLNPARAIKQMIKEIHSRLEILQQLGVDLAVIGIENGSEVVCGTGLVHSYICQKPEIMQDLRSFLLRESHSVEEEKESIKGLRKRAQEHMNRLYNAATGVTTGFNYNKVIGQTVEVSGLPESVMPLKHLSHYGVDKLKQILAVQKIQVINRLQTTSSLSTPVEVAPTSNCTSSLTTPVEVAPTSDSTSSLTTPVEVEPTSDSTSSLTTPVEVAPTSDSTSSLTTPVEVAPTLDSTSTLSTPVEVAPTCDISYDEWMETQATTFISLMTKQEAVETTTDIFTVETLLDERKVGRKVQYLVKWEGYLEPTWEDKRNIIDKSLLKNFKKQKIC</sequence>
<feature type="compositionally biased region" description="Low complexity" evidence="1">
    <location>
        <begin position="326"/>
        <end position="335"/>
    </location>
</feature>
<dbReference type="CDD" id="cd00084">
    <property type="entry name" value="HMG-box_SF"/>
    <property type="match status" value="1"/>
</dbReference>
<keyword evidence="4" id="KW-1185">Reference proteome</keyword>
<feature type="compositionally biased region" description="Polar residues" evidence="1">
    <location>
        <begin position="289"/>
        <end position="303"/>
    </location>
</feature>
<dbReference type="CDD" id="cd00086">
    <property type="entry name" value="homeodomain"/>
    <property type="match status" value="1"/>
</dbReference>
<name>A0A9D4J2Z1_DREPO</name>
<dbReference type="InterPro" id="IPR023780">
    <property type="entry name" value="Chromo_domain"/>
</dbReference>
<feature type="domain" description="Chromo" evidence="2">
    <location>
        <begin position="407"/>
        <end position="457"/>
    </location>
</feature>
<protein>
    <recommendedName>
        <fullName evidence="2">Chromo domain-containing protein</fullName>
    </recommendedName>
</protein>
<proteinExistence type="predicted"/>
<evidence type="ECO:0000313" key="3">
    <source>
        <dbReference type="EMBL" id="KAH3793537.1"/>
    </source>
</evidence>
<dbReference type="SUPFAM" id="SSF54160">
    <property type="entry name" value="Chromo domain-like"/>
    <property type="match status" value="1"/>
</dbReference>
<dbReference type="GO" id="GO:0003677">
    <property type="term" value="F:DNA binding"/>
    <property type="evidence" value="ECO:0007669"/>
    <property type="project" value="InterPro"/>
</dbReference>
<dbReference type="Pfam" id="PF00385">
    <property type="entry name" value="Chromo"/>
    <property type="match status" value="1"/>
</dbReference>
<feature type="region of interest" description="Disordered" evidence="1">
    <location>
        <begin position="289"/>
        <end position="353"/>
    </location>
</feature>
<dbReference type="InterPro" id="IPR000953">
    <property type="entry name" value="Chromo/chromo_shadow_dom"/>
</dbReference>
<dbReference type="InterPro" id="IPR009057">
    <property type="entry name" value="Homeodomain-like_sf"/>
</dbReference>
<dbReference type="PROSITE" id="PS50013">
    <property type="entry name" value="CHROMO_2"/>
    <property type="match status" value="1"/>
</dbReference>